<evidence type="ECO:0000256" key="3">
    <source>
        <dbReference type="ARBA" id="ARBA00011245"/>
    </source>
</evidence>
<evidence type="ECO:0000256" key="2">
    <source>
        <dbReference type="ARBA" id="ARBA00009280"/>
    </source>
</evidence>
<dbReference type="GO" id="GO:0004143">
    <property type="term" value="F:ATP-dependent diacylglycerol kinase activity"/>
    <property type="evidence" value="ECO:0007669"/>
    <property type="project" value="UniProtKB-EC"/>
</dbReference>
<evidence type="ECO:0000256" key="5">
    <source>
        <dbReference type="ARBA" id="ARBA00022723"/>
    </source>
</evidence>
<keyword evidence="9 15" id="KW-0418">Kinase</keyword>
<dbReference type="SUPFAM" id="SSF57889">
    <property type="entry name" value="Cysteine-rich domain"/>
    <property type="match status" value="1"/>
</dbReference>
<keyword evidence="21" id="KW-1185">Reference proteome</keyword>
<dbReference type="InterPro" id="IPR016064">
    <property type="entry name" value="NAD/diacylglycerol_kinase_sf"/>
</dbReference>
<evidence type="ECO:0000259" key="18">
    <source>
        <dbReference type="PROSITE" id="PS50081"/>
    </source>
</evidence>
<feature type="region of interest" description="Disordered" evidence="16">
    <location>
        <begin position="310"/>
        <end position="340"/>
    </location>
</feature>
<evidence type="ECO:0000256" key="15">
    <source>
        <dbReference type="RuleBase" id="RU361128"/>
    </source>
</evidence>
<dbReference type="FunFam" id="2.60.200.40:FF:000006">
    <property type="entry name" value="Diacylglycerol kinase"/>
    <property type="match status" value="1"/>
</dbReference>
<evidence type="ECO:0000256" key="17">
    <source>
        <dbReference type="SAM" id="Phobius"/>
    </source>
</evidence>
<keyword evidence="8" id="KW-0863">Zinc-finger</keyword>
<dbReference type="InterPro" id="IPR037607">
    <property type="entry name" value="DGK"/>
</dbReference>
<feature type="compositionally biased region" description="Polar residues" evidence="16">
    <location>
        <begin position="267"/>
        <end position="290"/>
    </location>
</feature>
<name>A0ABC8LWB9_ERUVS</name>
<feature type="compositionally biased region" description="Basic and acidic residues" evidence="16">
    <location>
        <begin position="317"/>
        <end position="329"/>
    </location>
</feature>
<feature type="domain" description="Phorbol-ester/DAG-type" evidence="18">
    <location>
        <begin position="149"/>
        <end position="212"/>
    </location>
</feature>
<evidence type="ECO:0000256" key="1">
    <source>
        <dbReference type="ARBA" id="ARBA00004370"/>
    </source>
</evidence>
<dbReference type="Pfam" id="PF00781">
    <property type="entry name" value="DAGK_cat"/>
    <property type="match status" value="1"/>
</dbReference>
<evidence type="ECO:0000256" key="7">
    <source>
        <dbReference type="ARBA" id="ARBA00022741"/>
    </source>
</evidence>
<dbReference type="PANTHER" id="PTHR11255:SF54">
    <property type="entry name" value="DIACYLGLYCEROL KINASE THETA"/>
    <property type="match status" value="1"/>
</dbReference>
<feature type="transmembrane region" description="Helical" evidence="17">
    <location>
        <begin position="27"/>
        <end position="47"/>
    </location>
</feature>
<keyword evidence="5" id="KW-0479">Metal-binding</keyword>
<gene>
    <name evidence="20" type="ORF">ERUC_LOCUS40564</name>
</gene>
<organism evidence="20 21">
    <name type="scientific">Eruca vesicaria subsp. sativa</name>
    <name type="common">Garden rocket</name>
    <name type="synonym">Eruca sativa</name>
    <dbReference type="NCBI Taxonomy" id="29727"/>
    <lineage>
        <taxon>Eukaryota</taxon>
        <taxon>Viridiplantae</taxon>
        <taxon>Streptophyta</taxon>
        <taxon>Embryophyta</taxon>
        <taxon>Tracheophyta</taxon>
        <taxon>Spermatophyta</taxon>
        <taxon>Magnoliopsida</taxon>
        <taxon>eudicotyledons</taxon>
        <taxon>Gunneridae</taxon>
        <taxon>Pentapetalae</taxon>
        <taxon>rosids</taxon>
        <taxon>malvids</taxon>
        <taxon>Brassicales</taxon>
        <taxon>Brassicaceae</taxon>
        <taxon>Brassiceae</taxon>
        <taxon>Eruca</taxon>
    </lineage>
</organism>
<dbReference type="InterPro" id="IPR017438">
    <property type="entry name" value="ATP-NAD_kinase_N"/>
</dbReference>
<accession>A0ABC8LWB9</accession>
<dbReference type="EMBL" id="CAKOAT010780709">
    <property type="protein sequence ID" value="CAH8388081.1"/>
    <property type="molecule type" value="Genomic_DNA"/>
</dbReference>
<dbReference type="Pfam" id="PF00130">
    <property type="entry name" value="C1_1"/>
    <property type="match status" value="1"/>
</dbReference>
<dbReference type="GO" id="GO:0016020">
    <property type="term" value="C:membrane"/>
    <property type="evidence" value="ECO:0007669"/>
    <property type="project" value="UniProtKB-SubCell"/>
</dbReference>
<comment type="subcellular location">
    <subcellularLocation>
        <location evidence="1">Membrane</location>
    </subcellularLocation>
</comment>
<reference evidence="20 21" key="1">
    <citation type="submission" date="2022-03" db="EMBL/GenBank/DDBJ databases">
        <authorList>
            <person name="Macdonald S."/>
            <person name="Ahmed S."/>
            <person name="Newling K."/>
        </authorList>
    </citation>
    <scope>NUCLEOTIDE SEQUENCE [LARGE SCALE GENOMIC DNA]</scope>
</reference>
<keyword evidence="14 17" id="KW-0472">Membrane</keyword>
<comment type="similarity">
    <text evidence="2 15">Belongs to the eukaryotic diacylglycerol kinase family.</text>
</comment>
<evidence type="ECO:0000256" key="13">
    <source>
        <dbReference type="ARBA" id="ARBA00023016"/>
    </source>
</evidence>
<dbReference type="SMART" id="SM00046">
    <property type="entry name" value="DAGKc"/>
    <property type="match status" value="1"/>
</dbReference>
<dbReference type="Pfam" id="PF00609">
    <property type="entry name" value="DAGK_acc"/>
    <property type="match status" value="1"/>
</dbReference>
<dbReference type="GO" id="GO:0008270">
    <property type="term" value="F:zinc ion binding"/>
    <property type="evidence" value="ECO:0007669"/>
    <property type="project" value="UniProtKB-KW"/>
</dbReference>
<protein>
    <recommendedName>
        <fullName evidence="15">Diacylglycerol kinase</fullName>
        <shortName evidence="15">DAG kinase</shortName>
        <ecNumber evidence="15">2.7.1.107</ecNumber>
    </recommendedName>
</protein>
<dbReference type="PANTHER" id="PTHR11255">
    <property type="entry name" value="DIACYLGLYCEROL KINASE"/>
    <property type="match status" value="1"/>
</dbReference>
<evidence type="ECO:0000256" key="6">
    <source>
        <dbReference type="ARBA" id="ARBA00022737"/>
    </source>
</evidence>
<dbReference type="InterPro" id="IPR001206">
    <property type="entry name" value="Diacylglycerol_kinase_cat_dom"/>
</dbReference>
<sequence>MEDDGEMGMFFPWWNSKNPDELFESRWFMFTCFVAALVGIFTIAYTASQWRRNINLSWTKAIARSKKNPKARHKTPVSPHSWERDTVSRAKNLNCCVCLKSMSPSQTIVAFESVIHRCTICGAAAHFSCSSSAPKDCKCVSMVGYEHVVHQWAVRWTEGADQSDESSFCSYCDESCSSSFLGGSPIWCCLWCQRLVHVDCHSNMSNETGDVCDLGPLRRLVLCPLYVKELTRNPSGGFLSTITHGANELASTVRASIRSQSKKYKQANETSVDSGNSGSNCDESTESTADTGPAVVNGIHAVLENSLSLVNGGSSHGESDSNGKLEKKPSVKRSGSFGQKDEYQGVRSKLKYELADLPSDARPLLVFINKKSGAQRGDTLRQRLNLLLNPVQVCELSSVQGPEVGLFLFRKVPHFRVLVCGGDGTAGWVLDAIDKQNFVSPPAVAILPAGTGNDLARILNWGGGLGSVERQGGLSTVLQNIEHAAVTVLDRWKVSILNQQGKQLEPPKYMNNYIGIGCDAKVALDIHNLREENPERFYSQFMNKVLYAREGARSIMDRTFEDFPWQVRVEVDGVDIEVPEDAEGVLVANIGSYMGGVDLWQNEDETYENFDPQSIHDKLVEVVSISGTWHLGKLQVGLSQARRLAQGQSVKIQLCAPLPVQIDGEPWSQQPCTLTISHHGQAFMLKRAAEEPLGHAAAIITDVLETAESNQVINASQKRALLQEMAVRLT</sequence>
<keyword evidence="17" id="KW-0812">Transmembrane</keyword>
<keyword evidence="10" id="KW-0611">Plant defense</keyword>
<dbReference type="Proteomes" id="UP001642260">
    <property type="component" value="Unassembled WGS sequence"/>
</dbReference>
<evidence type="ECO:0000256" key="9">
    <source>
        <dbReference type="ARBA" id="ARBA00022777"/>
    </source>
</evidence>
<dbReference type="EC" id="2.7.1.107" evidence="15"/>
<comment type="caution">
    <text evidence="20">The sequence shown here is derived from an EMBL/GenBank/DDBJ whole genome shotgun (WGS) entry which is preliminary data.</text>
</comment>
<evidence type="ECO:0000313" key="21">
    <source>
        <dbReference type="Proteomes" id="UP001642260"/>
    </source>
</evidence>
<dbReference type="CDD" id="cd20805">
    <property type="entry name" value="C1_DGK_rpt2"/>
    <property type="match status" value="1"/>
</dbReference>
<comment type="subunit">
    <text evidence="3">Monomer.</text>
</comment>
<evidence type="ECO:0000256" key="4">
    <source>
        <dbReference type="ARBA" id="ARBA00022679"/>
    </source>
</evidence>
<feature type="region of interest" description="Disordered" evidence="16">
    <location>
        <begin position="260"/>
        <end position="292"/>
    </location>
</feature>
<feature type="domain" description="Phorbol-ester/DAG-type" evidence="18">
    <location>
        <begin position="79"/>
        <end position="137"/>
    </location>
</feature>
<evidence type="ECO:0000313" key="20">
    <source>
        <dbReference type="EMBL" id="CAH8388081.1"/>
    </source>
</evidence>
<dbReference type="InterPro" id="IPR000756">
    <property type="entry name" value="Diacylglycerol_kin_accessory"/>
</dbReference>
<dbReference type="SMART" id="SM00109">
    <property type="entry name" value="C1"/>
    <property type="match status" value="2"/>
</dbReference>
<keyword evidence="13" id="KW-0346">Stress response</keyword>
<keyword evidence="7 15" id="KW-0547">Nucleotide-binding</keyword>
<dbReference type="GO" id="GO:0006952">
    <property type="term" value="P:defense response"/>
    <property type="evidence" value="ECO:0007669"/>
    <property type="project" value="UniProtKB-KW"/>
</dbReference>
<dbReference type="Gene3D" id="2.60.200.40">
    <property type="match status" value="1"/>
</dbReference>
<dbReference type="SMART" id="SM00045">
    <property type="entry name" value="DAGKa"/>
    <property type="match status" value="1"/>
</dbReference>
<evidence type="ECO:0000256" key="11">
    <source>
        <dbReference type="ARBA" id="ARBA00022833"/>
    </source>
</evidence>
<dbReference type="PROSITE" id="PS50146">
    <property type="entry name" value="DAGK"/>
    <property type="match status" value="1"/>
</dbReference>
<dbReference type="SUPFAM" id="SSF111331">
    <property type="entry name" value="NAD kinase/diacylglycerol kinase-like"/>
    <property type="match status" value="1"/>
</dbReference>
<keyword evidence="17" id="KW-1133">Transmembrane helix</keyword>
<comment type="catalytic activity">
    <reaction evidence="15">
        <text>a 1,2-diacyl-sn-glycerol + ATP = a 1,2-diacyl-sn-glycero-3-phosphate + ADP + H(+)</text>
        <dbReference type="Rhea" id="RHEA:10272"/>
        <dbReference type="ChEBI" id="CHEBI:15378"/>
        <dbReference type="ChEBI" id="CHEBI:17815"/>
        <dbReference type="ChEBI" id="CHEBI:30616"/>
        <dbReference type="ChEBI" id="CHEBI:58608"/>
        <dbReference type="ChEBI" id="CHEBI:456216"/>
        <dbReference type="EC" id="2.7.1.107"/>
    </reaction>
</comment>
<keyword evidence="4 15" id="KW-0808">Transferase</keyword>
<keyword evidence="6" id="KW-0677">Repeat</keyword>
<dbReference type="InterPro" id="IPR046349">
    <property type="entry name" value="C1-like_sf"/>
</dbReference>
<dbReference type="FunFam" id="3.30.60.20:FF:000027">
    <property type="entry name" value="Diacylglycerol kinase"/>
    <property type="match status" value="1"/>
</dbReference>
<evidence type="ECO:0000256" key="10">
    <source>
        <dbReference type="ARBA" id="ARBA00022821"/>
    </source>
</evidence>
<proteinExistence type="inferred from homology"/>
<dbReference type="FunFam" id="3.40.50.10330:FF:000006">
    <property type="entry name" value="Diacylglycerol kinase"/>
    <property type="match status" value="1"/>
</dbReference>
<dbReference type="CDD" id="cd00029">
    <property type="entry name" value="C1"/>
    <property type="match status" value="1"/>
</dbReference>
<evidence type="ECO:0000259" key="19">
    <source>
        <dbReference type="PROSITE" id="PS50146"/>
    </source>
</evidence>
<feature type="domain" description="DAGKc" evidence="19">
    <location>
        <begin position="359"/>
        <end position="498"/>
    </location>
</feature>
<dbReference type="AlphaFoldDB" id="A0ABC8LWB9"/>
<dbReference type="Gene3D" id="3.30.60.20">
    <property type="match status" value="1"/>
</dbReference>
<dbReference type="Gene3D" id="3.40.50.10330">
    <property type="entry name" value="Probable inorganic polyphosphate/atp-NAD kinase, domain 1"/>
    <property type="match status" value="1"/>
</dbReference>
<dbReference type="PROSITE" id="PS50081">
    <property type="entry name" value="ZF_DAG_PE_2"/>
    <property type="match status" value="2"/>
</dbReference>
<evidence type="ECO:0000256" key="8">
    <source>
        <dbReference type="ARBA" id="ARBA00022771"/>
    </source>
</evidence>
<dbReference type="InterPro" id="IPR002219">
    <property type="entry name" value="PKC_DAG/PE"/>
</dbReference>
<dbReference type="GO" id="GO:0005524">
    <property type="term" value="F:ATP binding"/>
    <property type="evidence" value="ECO:0007669"/>
    <property type="project" value="UniProtKB-KW"/>
</dbReference>
<keyword evidence="12 15" id="KW-0067">ATP-binding</keyword>
<evidence type="ECO:0000256" key="14">
    <source>
        <dbReference type="ARBA" id="ARBA00023136"/>
    </source>
</evidence>
<keyword evidence="11" id="KW-0862">Zinc</keyword>
<evidence type="ECO:0000256" key="12">
    <source>
        <dbReference type="ARBA" id="ARBA00022840"/>
    </source>
</evidence>
<evidence type="ECO:0000256" key="16">
    <source>
        <dbReference type="SAM" id="MobiDB-lite"/>
    </source>
</evidence>